<reference evidence="16" key="1">
    <citation type="submission" date="2015-12" db="EMBL/GenBank/DDBJ databases">
        <authorList>
            <person name="Zhang G."/>
            <person name="Stingl U."/>
        </authorList>
    </citation>
    <scope>NUCLEOTIDE SEQUENCE [LARGE SCALE GENOMIC DNA]</scope>
    <source>
        <strain evidence="16">ZGT108</strain>
    </source>
</reference>
<evidence type="ECO:0000256" key="1">
    <source>
        <dbReference type="ARBA" id="ARBA00002510"/>
    </source>
</evidence>
<dbReference type="PANTHER" id="PTHR40659:SF1">
    <property type="entry name" value="NICKEL_COBALT EFFLUX SYSTEM RCNA"/>
    <property type="match status" value="1"/>
</dbReference>
<evidence type="ECO:0000256" key="2">
    <source>
        <dbReference type="ARBA" id="ARBA00004651"/>
    </source>
</evidence>
<evidence type="ECO:0000256" key="3">
    <source>
        <dbReference type="ARBA" id="ARBA00022426"/>
    </source>
</evidence>
<comment type="similarity">
    <text evidence="13">Belongs to the NiCoT transporter (TC 2.A.52) family.</text>
</comment>
<keyword evidence="5" id="KW-1003">Cell membrane</keyword>
<keyword evidence="3" id="KW-0171">Cobalt transport</keyword>
<evidence type="ECO:0000256" key="6">
    <source>
        <dbReference type="ARBA" id="ARBA00022596"/>
    </source>
</evidence>
<keyword evidence="10" id="KW-0921">Nickel transport</keyword>
<dbReference type="Pfam" id="PF03824">
    <property type="entry name" value="NicO"/>
    <property type="match status" value="1"/>
</dbReference>
<comment type="subcellular location">
    <subcellularLocation>
        <location evidence="2 13">Cell membrane</location>
        <topology evidence="2 13">Multi-pass membrane protein</topology>
    </subcellularLocation>
</comment>
<gene>
    <name evidence="15" type="ORF">AVO44_18775</name>
</gene>
<dbReference type="InterPro" id="IPR011541">
    <property type="entry name" value="Ni/Co_transpt_high_affinity"/>
</dbReference>
<dbReference type="InterPro" id="IPR051224">
    <property type="entry name" value="NiCoT_RcnA"/>
</dbReference>
<evidence type="ECO:0000313" key="15">
    <source>
        <dbReference type="EMBL" id="KUJ77088.1"/>
    </source>
</evidence>
<accession>A0A0X3TMW7</accession>
<keyword evidence="16" id="KW-1185">Reference proteome</keyword>
<keyword evidence="12" id="KW-0170">Cobalt</keyword>
<dbReference type="STRING" id="1685378.AVO44_18775"/>
<dbReference type="GO" id="GO:0015099">
    <property type="term" value="F:nickel cation transmembrane transporter activity"/>
    <property type="evidence" value="ECO:0007669"/>
    <property type="project" value="UniProtKB-UniRule"/>
</dbReference>
<evidence type="ECO:0000256" key="13">
    <source>
        <dbReference type="RuleBase" id="RU362101"/>
    </source>
</evidence>
<keyword evidence="9" id="KW-0406">Ion transport</keyword>
<keyword evidence="6" id="KW-0533">Nickel</keyword>
<protein>
    <recommendedName>
        <fullName evidence="13">Nickel/cobalt efflux system</fullName>
    </recommendedName>
</protein>
<dbReference type="GO" id="GO:0006824">
    <property type="term" value="P:cobalt ion transport"/>
    <property type="evidence" value="ECO:0007669"/>
    <property type="project" value="UniProtKB-KW"/>
</dbReference>
<evidence type="ECO:0000256" key="7">
    <source>
        <dbReference type="ARBA" id="ARBA00022692"/>
    </source>
</evidence>
<evidence type="ECO:0000256" key="5">
    <source>
        <dbReference type="ARBA" id="ARBA00022475"/>
    </source>
</evidence>
<feature type="transmembrane region" description="Helical" evidence="13">
    <location>
        <begin position="392"/>
        <end position="421"/>
    </location>
</feature>
<feature type="transmembrane region" description="Helical" evidence="13">
    <location>
        <begin position="273"/>
        <end position="291"/>
    </location>
</feature>
<dbReference type="Proteomes" id="UP000053690">
    <property type="component" value="Unassembled WGS sequence"/>
</dbReference>
<comment type="caution">
    <text evidence="15">The sequence shown here is derived from an EMBL/GenBank/DDBJ whole genome shotgun (WGS) entry which is preliminary data.</text>
</comment>
<evidence type="ECO:0000256" key="10">
    <source>
        <dbReference type="ARBA" id="ARBA00023112"/>
    </source>
</evidence>
<comment type="function">
    <text evidence="1">Efflux system for nickel and cobalt.</text>
</comment>
<dbReference type="EMBL" id="LQBP01000013">
    <property type="protein sequence ID" value="KUJ77088.1"/>
    <property type="molecule type" value="Genomic_DNA"/>
</dbReference>
<dbReference type="Gene3D" id="2.40.50.870">
    <property type="entry name" value="Protein of unknown function (DUF3299)"/>
    <property type="match status" value="1"/>
</dbReference>
<keyword evidence="8 13" id="KW-1133">Transmembrane helix</keyword>
<evidence type="ECO:0000313" key="16">
    <source>
        <dbReference type="Proteomes" id="UP000053690"/>
    </source>
</evidence>
<evidence type="ECO:0000256" key="14">
    <source>
        <dbReference type="SAM" id="MobiDB-lite"/>
    </source>
</evidence>
<proteinExistence type="inferred from homology"/>
<feature type="transmembrane region" description="Helical" evidence="13">
    <location>
        <begin position="222"/>
        <end position="240"/>
    </location>
</feature>
<dbReference type="GO" id="GO:0010045">
    <property type="term" value="P:response to nickel cation"/>
    <property type="evidence" value="ECO:0007669"/>
    <property type="project" value="TreeGrafter"/>
</dbReference>
<dbReference type="GO" id="GO:0005886">
    <property type="term" value="C:plasma membrane"/>
    <property type="evidence" value="ECO:0007669"/>
    <property type="project" value="UniProtKB-SubCell"/>
</dbReference>
<sequence>MLLCTIAFSNSSEAQSPETITWDALVPGVLAEDASGSPDGGPASDEPVRDGQTVLPHSNAFDPLSAGDVVVEEWEESAFRVAQRLLSTSVTIDGYVLPLASEQGRVIEFLLVPWVGACIHTPAPPPNQIIHVSYPNGLSLDQDFDAVRLTGTLVSEPADHRLYLVDGQRDIPVSYALVDAAEAGPPGKVVASSVDDIPLAARTQIWIGTLFTESMTAFGRDGSWSALGFALVISFAYGALHTLGPGHGKAVVVSFFVGSGGSLSRGLSMGTRIAVFHVLSAILVVLLLDFAVRKATGAAPSDYRAIRLGSYALIILIGAVMLWQALAAIRIRKGAAASGAHDHSHDRHGHSGCAACSAASAQKGSGWVAAAVGVVPCTGALLVMLFGLANDLVLPAIAMVVAISAGMAMAMSAIGITALWGRAWAERRLGTNDARRARVESGARLAGASCVLLIGLLLFWTTYTQEQTLAVPEITLAERSEFPSD</sequence>
<dbReference type="GO" id="GO:0032025">
    <property type="term" value="P:response to cobalt ion"/>
    <property type="evidence" value="ECO:0007669"/>
    <property type="project" value="TreeGrafter"/>
</dbReference>
<feature type="transmembrane region" description="Helical" evidence="13">
    <location>
        <begin position="367"/>
        <end position="386"/>
    </location>
</feature>
<name>A0A0X3TMW7_9RHOB</name>
<evidence type="ECO:0000256" key="9">
    <source>
        <dbReference type="ARBA" id="ARBA00023065"/>
    </source>
</evidence>
<dbReference type="GO" id="GO:0046583">
    <property type="term" value="F:monoatomic cation efflux transmembrane transporter activity"/>
    <property type="evidence" value="ECO:0007669"/>
    <property type="project" value="TreeGrafter"/>
</dbReference>
<dbReference type="InterPro" id="IPR021727">
    <property type="entry name" value="DUF3299"/>
</dbReference>
<keyword evidence="4 13" id="KW-0813">Transport</keyword>
<feature type="region of interest" description="Disordered" evidence="14">
    <location>
        <begin position="31"/>
        <end position="57"/>
    </location>
</feature>
<dbReference type="Pfam" id="PF11736">
    <property type="entry name" value="DUF3299"/>
    <property type="match status" value="1"/>
</dbReference>
<feature type="transmembrane region" description="Helical" evidence="13">
    <location>
        <begin position="442"/>
        <end position="463"/>
    </location>
</feature>
<evidence type="ECO:0000256" key="11">
    <source>
        <dbReference type="ARBA" id="ARBA00023136"/>
    </source>
</evidence>
<evidence type="ECO:0000256" key="8">
    <source>
        <dbReference type="ARBA" id="ARBA00022989"/>
    </source>
</evidence>
<dbReference type="PANTHER" id="PTHR40659">
    <property type="entry name" value="NICKEL/COBALT EFFLUX SYSTEM RCNA"/>
    <property type="match status" value="1"/>
</dbReference>
<keyword evidence="7 13" id="KW-0812">Transmembrane</keyword>
<evidence type="ECO:0000256" key="12">
    <source>
        <dbReference type="ARBA" id="ARBA00023285"/>
    </source>
</evidence>
<evidence type="ECO:0000256" key="4">
    <source>
        <dbReference type="ARBA" id="ARBA00022448"/>
    </source>
</evidence>
<keyword evidence="11 13" id="KW-0472">Membrane</keyword>
<dbReference type="AlphaFoldDB" id="A0A0X3TMW7"/>
<feature type="transmembrane region" description="Helical" evidence="13">
    <location>
        <begin position="311"/>
        <end position="329"/>
    </location>
</feature>
<organism evidence="15 16">
    <name type="scientific">Ruegeria profundi</name>
    <dbReference type="NCBI Taxonomy" id="1685378"/>
    <lineage>
        <taxon>Bacteria</taxon>
        <taxon>Pseudomonadati</taxon>
        <taxon>Pseudomonadota</taxon>
        <taxon>Alphaproteobacteria</taxon>
        <taxon>Rhodobacterales</taxon>
        <taxon>Roseobacteraceae</taxon>
        <taxon>Ruegeria</taxon>
    </lineage>
</organism>